<gene>
    <name evidence="1" type="ORF">OCTVUL_1B006435</name>
</gene>
<organism evidence="1 2">
    <name type="scientific">Octopus vulgaris</name>
    <name type="common">Common octopus</name>
    <dbReference type="NCBI Taxonomy" id="6645"/>
    <lineage>
        <taxon>Eukaryota</taxon>
        <taxon>Metazoa</taxon>
        <taxon>Spiralia</taxon>
        <taxon>Lophotrochozoa</taxon>
        <taxon>Mollusca</taxon>
        <taxon>Cephalopoda</taxon>
        <taxon>Coleoidea</taxon>
        <taxon>Octopodiformes</taxon>
        <taxon>Octopoda</taxon>
        <taxon>Incirrata</taxon>
        <taxon>Octopodidae</taxon>
        <taxon>Octopus</taxon>
    </lineage>
</organism>
<sequence>MTSDVNTQRHVTRYYIDSVIPTTYNQEAPVKPKDITSKSLNISESICFSDFPNMPPINRRWFNDRPFFPRRLSIIGNNNLSSLAAAVTAAGDNGVVVVVVGGGGGGGGGERIML</sequence>
<dbReference type="Proteomes" id="UP001162480">
    <property type="component" value="Chromosome 18"/>
</dbReference>
<evidence type="ECO:0000313" key="1">
    <source>
        <dbReference type="EMBL" id="CAI9736260.1"/>
    </source>
</evidence>
<reference evidence="1" key="1">
    <citation type="submission" date="2023-08" db="EMBL/GenBank/DDBJ databases">
        <authorList>
            <person name="Alioto T."/>
            <person name="Alioto T."/>
            <person name="Gomez Garrido J."/>
        </authorList>
    </citation>
    <scope>NUCLEOTIDE SEQUENCE</scope>
</reference>
<keyword evidence="2" id="KW-1185">Reference proteome</keyword>
<dbReference type="AlphaFoldDB" id="A0AA36BL10"/>
<proteinExistence type="predicted"/>
<dbReference type="EMBL" id="OX597831">
    <property type="protein sequence ID" value="CAI9736260.1"/>
    <property type="molecule type" value="Genomic_DNA"/>
</dbReference>
<accession>A0AA36BL10</accession>
<evidence type="ECO:0000313" key="2">
    <source>
        <dbReference type="Proteomes" id="UP001162480"/>
    </source>
</evidence>
<protein>
    <submittedName>
        <fullName evidence="1">Uncharacterized protein</fullName>
    </submittedName>
</protein>
<name>A0AA36BL10_OCTVU</name>